<name>A0ACB8V5F7_9EURO</name>
<proteinExistence type="predicted"/>
<organism evidence="1">
    <name type="scientific">Ophidiomyces ophidiicola</name>
    <dbReference type="NCBI Taxonomy" id="1387563"/>
    <lineage>
        <taxon>Eukaryota</taxon>
        <taxon>Fungi</taxon>
        <taxon>Dikarya</taxon>
        <taxon>Ascomycota</taxon>
        <taxon>Pezizomycotina</taxon>
        <taxon>Eurotiomycetes</taxon>
        <taxon>Eurotiomycetidae</taxon>
        <taxon>Onygenales</taxon>
        <taxon>Onygenaceae</taxon>
        <taxon>Ophidiomyces</taxon>
    </lineage>
</organism>
<accession>A0ACB8V5F7</accession>
<dbReference type="EMBL" id="JALBCA010000014">
    <property type="protein sequence ID" value="KAI2391089.1"/>
    <property type="molecule type" value="Genomic_DNA"/>
</dbReference>
<comment type="caution">
    <text evidence="1">The sequence shown here is derived from an EMBL/GenBank/DDBJ whole genome shotgun (WGS) entry which is preliminary data.</text>
</comment>
<reference evidence="1" key="1">
    <citation type="journal article" date="2022" name="bioRxiv">
        <title>Population genetic analysis of Ophidiomyces ophidiicola, the causative agent of snake fungal disease, indicates recent introductions to the USA.</title>
        <authorList>
            <person name="Ladner J.T."/>
            <person name="Palmer J.M."/>
            <person name="Ettinger C.L."/>
            <person name="Stajich J.E."/>
            <person name="Farrell T.M."/>
            <person name="Glorioso B.M."/>
            <person name="Lawson B."/>
            <person name="Price S.J."/>
            <person name="Stengle A.G."/>
            <person name="Grear D.A."/>
            <person name="Lorch J.M."/>
        </authorList>
    </citation>
    <scope>NUCLEOTIDE SEQUENCE</scope>
    <source>
        <strain evidence="1">NWHC 24266-5</strain>
    </source>
</reference>
<evidence type="ECO:0000313" key="1">
    <source>
        <dbReference type="EMBL" id="KAI2391089.1"/>
    </source>
</evidence>
<gene>
    <name evidence="1" type="ORF">LOY88_001391</name>
</gene>
<protein>
    <submittedName>
        <fullName evidence="1">Uncharacterized protein</fullName>
    </submittedName>
</protein>
<sequence length="505" mass="55255">MPRPPAKRGRPPHQNALSSTAGVTKKKDIAQTAKTTTSTASRNTREKEGQDGPSIDTIIPATPSQVRHAGVALRGSTKVKRNQATPLTRCMPSSEVTPLQTGRAAHRGRFSAGPKAIDTGSLIQKLGTPGFESSMLSAFRPRPRQGSILQLMADDGSSDFDNDEDFLGSFEPEDESTPLNAGKRQTLMRGDLRTGDILVDAVDTTDEGRIPESPTRALPNRETTLSSPRNSDKRNLFGVPVLESREALASDRVYGSDNDGNTENGMSEDEDNLPPPMRRHSPKLSLEAWSQTLAPPKSSSPIASPAISPVKLVQPAKVRKTKKTDAEQRLHVSTATLQTDLMPQRRRGRRLNGRGEFDVFDEDASRSPSPEMRPDEDELSYLPARIGRNTSKKKLKENKTAVNTNRKGTQKRAGNARSAKVASKAHSGDRSGKARVTYSRRNVTDEENDEVEVTDAGGFGDASTVDDKEPFVSEELRLQAKKFAEVDQWSIDFEDVVVEQSSSYR</sequence>